<dbReference type="GO" id="GO:0034455">
    <property type="term" value="C:t-UTP complex"/>
    <property type="evidence" value="ECO:0007669"/>
    <property type="project" value="TreeGrafter"/>
</dbReference>
<feature type="domain" description="BP28 C-terminal" evidence="8">
    <location>
        <begin position="1669"/>
        <end position="1818"/>
    </location>
</feature>
<evidence type="ECO:0000256" key="3">
    <source>
        <dbReference type="ARBA" id="ARBA00022517"/>
    </source>
</evidence>
<accession>A0A0K2URY7</accession>
<dbReference type="InterPro" id="IPR040191">
    <property type="entry name" value="UTP10"/>
</dbReference>
<organism evidence="9">
    <name type="scientific">Lepeophtheirus salmonis</name>
    <name type="common">Salmon louse</name>
    <name type="synonym">Caligus salmonis</name>
    <dbReference type="NCBI Taxonomy" id="72036"/>
    <lineage>
        <taxon>Eukaryota</taxon>
        <taxon>Metazoa</taxon>
        <taxon>Ecdysozoa</taxon>
        <taxon>Arthropoda</taxon>
        <taxon>Crustacea</taxon>
        <taxon>Multicrustacea</taxon>
        <taxon>Hexanauplia</taxon>
        <taxon>Copepoda</taxon>
        <taxon>Siphonostomatoida</taxon>
        <taxon>Caligidae</taxon>
        <taxon>Lepeophtheirus</taxon>
    </lineage>
</organism>
<dbReference type="InterPro" id="IPR016024">
    <property type="entry name" value="ARM-type_fold"/>
</dbReference>
<keyword evidence="3 7" id="KW-0690">Ribosome biogenesis</keyword>
<proteinExistence type="inferred from homology"/>
<evidence type="ECO:0000256" key="5">
    <source>
        <dbReference type="ARBA" id="ARBA00023242"/>
    </source>
</evidence>
<comment type="similarity">
    <text evidence="2 7">Belongs to the HEATR1/UTP10 family.</text>
</comment>
<dbReference type="Pfam" id="PF23243">
    <property type="entry name" value="HEAT_HEATR1"/>
    <property type="match status" value="1"/>
</dbReference>
<dbReference type="PANTHER" id="PTHR13457">
    <property type="entry name" value="BAP28"/>
    <property type="match status" value="1"/>
</dbReference>
<dbReference type="GO" id="GO:0030686">
    <property type="term" value="C:90S preribosome"/>
    <property type="evidence" value="ECO:0007669"/>
    <property type="project" value="TreeGrafter"/>
</dbReference>
<evidence type="ECO:0000256" key="7">
    <source>
        <dbReference type="RuleBase" id="RU367065"/>
    </source>
</evidence>
<dbReference type="InterPro" id="IPR012954">
    <property type="entry name" value="BP28_C_dom"/>
</dbReference>
<comment type="subcellular location">
    <subcellularLocation>
        <location evidence="1 7">Nucleus</location>
        <location evidence="1 7">Nucleolus</location>
    </subcellularLocation>
</comment>
<dbReference type="GO" id="GO:0000462">
    <property type="term" value="P:maturation of SSU-rRNA from tricistronic rRNA transcript (SSU-rRNA, 5.8S rRNA, LSU-rRNA)"/>
    <property type="evidence" value="ECO:0007669"/>
    <property type="project" value="TreeGrafter"/>
</dbReference>
<dbReference type="SMART" id="SM01036">
    <property type="entry name" value="BP28CT"/>
    <property type="match status" value="1"/>
</dbReference>
<evidence type="ECO:0000256" key="6">
    <source>
        <dbReference type="ARBA" id="ARBA00023274"/>
    </source>
</evidence>
<dbReference type="Pfam" id="PF08146">
    <property type="entry name" value="BP28CT"/>
    <property type="match status" value="1"/>
</dbReference>
<dbReference type="EMBL" id="HACA01023135">
    <property type="protein sequence ID" value="CDW40496.1"/>
    <property type="molecule type" value="Transcribed_RNA"/>
</dbReference>
<evidence type="ECO:0000256" key="4">
    <source>
        <dbReference type="ARBA" id="ARBA00022552"/>
    </source>
</evidence>
<sequence length="1949" mass="221606">MSTSLSRQLNQLKATSLVHTEDSLIADGSFDKATLHNLAKEAFLALVHDKIKDLAGFWELLWPNARHEYLPPTDTPKPAHIKDILPILGPYALLKDVQWILQFLVTEKKLHVSEPEMFFITLLPFYEYEIFARAVQILPEKNCPAYPHWLRSFKASCSPVSKQGILRHISGNDGFLKLMTESLLSYKPLGAKLAHFYASYVTLSLNTMDSLREGQLILLLKVIFAGLKSSEKEFKSCAYVLLSFILPRVEFTEKVSNRLVKIMNTITPCREVLSLIMVLYRTQGAKEKALRLLLKMEDVVTSIFSKDSTEEIDDALSYKSVVCDTYVMCLVSLVNEDDDLLVPTLELEKLLSIINEMLSSSWVPSVEAAKALAAKVSIVQIRMKALKKEEIKRLVKAISRLCKKILGLIRSLFPYESNKYSMKKSSAEADILFMDETNDSPSESQIEAKKILLDEAFINSTLSKKILSYSEYTKLISSGEVVDNIDLVTKVIGQSPQKFLLMQMEPLDLLNFTTNVMRLYPKNDGIISHCVHNFIALFESEHHMKLFEELKIDLRLLALPLLFACLPSAKKSANEIRLKIFSELGTKEISSEDNFNHDIYKSLMEMSSLTSSFDDIKEELYQDSAVVVIGLLSFCNDKSDPVKSVNRILKFLNLIVSSKMTMEDEKCNRVEEWIVKPLKEGSRGINSQLLDHVFDEILKMGSFTESEFEKISNEFILFASKSDKKRFKNLFFRVKTFIRTWGIAQDYMYENILANIFSLPLSSDYGVSTNIVTKLLSEFLSYIEKCRHTNKRFISYNSHVFPRILASLSDLERTPETMGLCFDILNFVHSGKFKVISKNDNFLPLIGFILSHRAEIEADLGNLPYLMKEFKGKNEEQNLIALSKLCVDCDVHIFARLSLFLVNTPEISLVARFASKNLMNVSTIQDSFVSDSWSRIFDYFFHKMIAFLTQKNNECSNFFWNLMMSSQKMGYGLNTFVSSKILEVLENNIVLIEDQVTLFNQFIDLSGCLKVEGDTMMACRMVLDKLARVGVDDFVVKLNDIWGSSFFTSSTHARKKMDENSLKEIELKWAKTHFLLECILRRRNLGPKGISLIKPYFVLLKHALFYDQSSSSDSYSQDLVLSGVLAIIECLSESELSTVDSINPELIVHCIRNSRIPNTKSTALLILAKSSACNPDYVLHNSIPIFTFMGNHFVKMDSRHSFDVACQAIEIIIPHIQKVCDSDSEKLRSTTVKIITTFADAADDLPSHRFKTFLHKLLVLLGENEYLWIFTMQLLSKTIYQKAKRAHEVQIKLMDLFESFNVLTQLETIIRIAVNTKQNTSKLRSILALKEEKDEDKASNEFDLLKLKGLIFVTHLLTSRVFASQLTEALSTYQGDKKKAIKKHPRELELLLEVAILNLEEVLKSSKDSKIHKHLVSQSEKVLESALNILPNEALIGLMKSLLASETDSVLRKTLEVLNIKLGAVNFNEDDIELLEPLLNISFNNPVDYNRQMALMAIRSLSRLLGSQYSKEFQNIAIKLCNKKYLSTLSGQHNLEASTLLCVIEILISIGPKAVPLLSGFMNWILKLLAIGSNEAVVLNSTILATQKVVEAFGGFLNPFYCKLIIATCSLDKDGNKHIKNLMLTLSSGIPTQSLINISLKCFQQLRDTPSSLDNLLEILKESLSNLSKKEAMTLCPPLMDFFTLAFRYRLENENNQVDMIESSVIETFLTLTLKLPLDDFKPLFYRVLNSPEETCHVTTIFHVILQVGKKLKSLFSFMIEPVISKLIAHLSKRFIKKEVDGIEDKILVPSLDSEDEQTVAFALEGLETILTYNKAETVMGSNYEDNVNVILNHYEIEKPSDTMLERMNACVSVLANSMEDDSQWKYLHYQVLLNLRSTNVKIRKYILKLISEFVDSRGDSYMSVLPDAVPFLAETTEDDDKSIQKQTKNLLKKMENVFGQSIDNFFEM</sequence>
<dbReference type="GO" id="GO:0045943">
    <property type="term" value="P:positive regulation of transcription by RNA polymerase I"/>
    <property type="evidence" value="ECO:0007669"/>
    <property type="project" value="TreeGrafter"/>
</dbReference>
<dbReference type="SUPFAM" id="SSF48371">
    <property type="entry name" value="ARM repeat"/>
    <property type="match status" value="2"/>
</dbReference>
<reference evidence="9" key="1">
    <citation type="submission" date="2014-05" db="EMBL/GenBank/DDBJ databases">
        <authorList>
            <person name="Chronopoulou M."/>
        </authorList>
    </citation>
    <scope>NUCLEOTIDE SEQUENCE</scope>
    <source>
        <tissue evidence="9">Whole organism</tissue>
    </source>
</reference>
<keyword evidence="4 7" id="KW-0698">rRNA processing</keyword>
<name>A0A0K2URY7_LEPSM</name>
<dbReference type="GO" id="GO:0032040">
    <property type="term" value="C:small-subunit processome"/>
    <property type="evidence" value="ECO:0007669"/>
    <property type="project" value="TreeGrafter"/>
</dbReference>
<dbReference type="PANTHER" id="PTHR13457:SF1">
    <property type="entry name" value="HEAT REPEAT-CONTAINING PROTEIN 1"/>
    <property type="match status" value="1"/>
</dbReference>
<protein>
    <recommendedName>
        <fullName evidence="7">HEAT repeat-containing protein 1</fullName>
    </recommendedName>
</protein>
<dbReference type="InterPro" id="IPR011989">
    <property type="entry name" value="ARM-like"/>
</dbReference>
<dbReference type="Gene3D" id="1.25.10.10">
    <property type="entry name" value="Leucine-rich Repeat Variant"/>
    <property type="match status" value="1"/>
</dbReference>
<comment type="function">
    <text evidence="7">Involved in nucleolar processing of pre-18S ribosomal RNA.</text>
</comment>
<keyword evidence="6 7" id="KW-0687">Ribonucleoprotein</keyword>
<keyword evidence="5 7" id="KW-0539">Nucleus</keyword>
<dbReference type="OrthoDB" id="6382435at2759"/>
<evidence type="ECO:0000313" key="9">
    <source>
        <dbReference type="EMBL" id="CDW40496.1"/>
    </source>
</evidence>
<evidence type="ECO:0000259" key="8">
    <source>
        <dbReference type="SMART" id="SM01036"/>
    </source>
</evidence>
<dbReference type="InterPro" id="IPR056473">
    <property type="entry name" value="HEAT_Utp10/HEAT1"/>
</dbReference>
<dbReference type="GO" id="GO:0030515">
    <property type="term" value="F:snoRNA binding"/>
    <property type="evidence" value="ECO:0007669"/>
    <property type="project" value="TreeGrafter"/>
</dbReference>
<evidence type="ECO:0000256" key="2">
    <source>
        <dbReference type="ARBA" id="ARBA00010559"/>
    </source>
</evidence>
<evidence type="ECO:0000256" key="1">
    <source>
        <dbReference type="ARBA" id="ARBA00004604"/>
    </source>
</evidence>